<dbReference type="InParanoid" id="A0A0C2WK53"/>
<proteinExistence type="predicted"/>
<name>A0A0C2WK53_AMAMK</name>
<reference evidence="1 2" key="1">
    <citation type="submission" date="2014-04" db="EMBL/GenBank/DDBJ databases">
        <title>Evolutionary Origins and Diversification of the Mycorrhizal Mutualists.</title>
        <authorList>
            <consortium name="DOE Joint Genome Institute"/>
            <consortium name="Mycorrhizal Genomics Consortium"/>
            <person name="Kohler A."/>
            <person name="Kuo A."/>
            <person name="Nagy L.G."/>
            <person name="Floudas D."/>
            <person name="Copeland A."/>
            <person name="Barry K.W."/>
            <person name="Cichocki N."/>
            <person name="Veneault-Fourrey C."/>
            <person name="LaButti K."/>
            <person name="Lindquist E.A."/>
            <person name="Lipzen A."/>
            <person name="Lundell T."/>
            <person name="Morin E."/>
            <person name="Murat C."/>
            <person name="Riley R."/>
            <person name="Ohm R."/>
            <person name="Sun H."/>
            <person name="Tunlid A."/>
            <person name="Henrissat B."/>
            <person name="Grigoriev I.V."/>
            <person name="Hibbett D.S."/>
            <person name="Martin F."/>
        </authorList>
    </citation>
    <scope>NUCLEOTIDE SEQUENCE [LARGE SCALE GENOMIC DNA]</scope>
    <source>
        <strain evidence="1 2">Koide BX008</strain>
    </source>
</reference>
<organism evidence="1 2">
    <name type="scientific">Amanita muscaria (strain Koide BX008)</name>
    <dbReference type="NCBI Taxonomy" id="946122"/>
    <lineage>
        <taxon>Eukaryota</taxon>
        <taxon>Fungi</taxon>
        <taxon>Dikarya</taxon>
        <taxon>Basidiomycota</taxon>
        <taxon>Agaricomycotina</taxon>
        <taxon>Agaricomycetes</taxon>
        <taxon>Agaricomycetidae</taxon>
        <taxon>Agaricales</taxon>
        <taxon>Pluteineae</taxon>
        <taxon>Amanitaceae</taxon>
        <taxon>Amanita</taxon>
    </lineage>
</organism>
<dbReference type="Proteomes" id="UP000054549">
    <property type="component" value="Unassembled WGS sequence"/>
</dbReference>
<protein>
    <submittedName>
        <fullName evidence="1">Uncharacterized protein</fullName>
    </submittedName>
</protein>
<dbReference type="AlphaFoldDB" id="A0A0C2WK53"/>
<sequence length="72" mass="8061">MDIGFNVITTFAHKRSQRFSKPLREEVNAFLSSDLEVSFASTMSLNSPLRDNVFSPQDNSSCIDISPLPTRP</sequence>
<evidence type="ECO:0000313" key="1">
    <source>
        <dbReference type="EMBL" id="KIL56533.1"/>
    </source>
</evidence>
<keyword evidence="2" id="KW-1185">Reference proteome</keyword>
<dbReference type="EMBL" id="KN818416">
    <property type="protein sequence ID" value="KIL56533.1"/>
    <property type="molecule type" value="Genomic_DNA"/>
</dbReference>
<gene>
    <name evidence="1" type="ORF">M378DRAFT_172609</name>
</gene>
<dbReference type="OrthoDB" id="26523at2759"/>
<evidence type="ECO:0000313" key="2">
    <source>
        <dbReference type="Proteomes" id="UP000054549"/>
    </source>
</evidence>
<accession>A0A0C2WK53</accession>
<dbReference type="HOGENOM" id="CLU_2721687_0_0_1"/>